<comment type="similarity">
    <text evidence="1">Belongs to the disease resistance NB-LRR family.</text>
</comment>
<dbReference type="GO" id="GO:0006952">
    <property type="term" value="P:defense response"/>
    <property type="evidence" value="ECO:0007669"/>
    <property type="project" value="UniProtKB-KW"/>
</dbReference>
<accession>A0A835KEX3</accession>
<keyword evidence="3" id="KW-0677">Repeat</keyword>
<evidence type="ECO:0000256" key="1">
    <source>
        <dbReference type="ARBA" id="ARBA00008894"/>
    </source>
</evidence>
<dbReference type="Gene3D" id="3.80.10.10">
    <property type="entry name" value="Ribonuclease Inhibitor"/>
    <property type="match status" value="1"/>
</dbReference>
<dbReference type="Proteomes" id="UP000636709">
    <property type="component" value="Unassembled WGS sequence"/>
</dbReference>
<evidence type="ECO:0000256" key="3">
    <source>
        <dbReference type="ARBA" id="ARBA00022737"/>
    </source>
</evidence>
<protein>
    <submittedName>
        <fullName evidence="9">Uncharacterized protein</fullName>
    </submittedName>
</protein>
<evidence type="ECO:0000313" key="9">
    <source>
        <dbReference type="EMBL" id="KAF8724927.1"/>
    </source>
</evidence>
<feature type="compositionally biased region" description="Basic and acidic residues" evidence="6">
    <location>
        <begin position="421"/>
        <end position="430"/>
    </location>
</feature>
<evidence type="ECO:0000256" key="2">
    <source>
        <dbReference type="ARBA" id="ARBA00022614"/>
    </source>
</evidence>
<dbReference type="InterPro" id="IPR032675">
    <property type="entry name" value="LRR_dom_sf"/>
</dbReference>
<evidence type="ECO:0000313" key="10">
    <source>
        <dbReference type="Proteomes" id="UP000636709"/>
    </source>
</evidence>
<keyword evidence="4" id="KW-0547">Nucleotide-binding</keyword>
<keyword evidence="10" id="KW-1185">Reference proteome</keyword>
<keyword evidence="5" id="KW-0611">Plant defense</keyword>
<gene>
    <name evidence="9" type="ORF">HU200_020642</name>
</gene>
<dbReference type="EMBL" id="JACEFO010001655">
    <property type="protein sequence ID" value="KAF8724927.1"/>
    <property type="molecule type" value="Genomic_DNA"/>
</dbReference>
<feature type="domain" description="R13L1/DRL21-like LRR repeat region" evidence="8">
    <location>
        <begin position="175"/>
        <end position="295"/>
    </location>
</feature>
<feature type="domain" description="Disease resistance N-terminal" evidence="7">
    <location>
        <begin position="14"/>
        <end position="99"/>
    </location>
</feature>
<keyword evidence="2" id="KW-0433">Leucine-rich repeat</keyword>
<dbReference type="GO" id="GO:0000166">
    <property type="term" value="F:nucleotide binding"/>
    <property type="evidence" value="ECO:0007669"/>
    <property type="project" value="UniProtKB-KW"/>
</dbReference>
<dbReference type="PANTHER" id="PTHR47186:SF41">
    <property type="entry name" value="OS12G0131701 PROTEIN"/>
    <property type="match status" value="1"/>
</dbReference>
<sequence>MAEVLAAMVVGPLVSMVKEKASSYLLDQYRVMEGLEKQHEVLKRKLPAILDVIADAEEKAASKREGPKAWLEGVRKMAYQANDVLEEFKYEALRRKAKQEGHYKELGMDLIKLFPSHNRVAFRQRMGNKLCMILQELDVLIAEMHAFRFKFRPEPLVPTLTGFAAGTGSSCCKVGELGRLSDLGSQLELTRLENVKEADAYAANLRIKKKLARLTLRWTYGDREAQNNDKEVLEGLKPHDGLMVLKIYSYSADSCPTWMNKLHGVVKLVLSNCKKLVKLPSIWQLPALQVLSLHRLGNIRCLCTESSGGVDTVWRSAFPALRELELIDLKSLERWEAGEGTPREELIFHRLEKLTIHSCPELTTLPEAPKLSVFEVTGASRQLLSLHAASRYIASLSSLRLSGNEEETESMAEQPSSELVNGKEKWDHNKSPLTKVANIPPSIKTLEILQAQSSNPIRKAGCPPNITCLALQ</sequence>
<name>A0A835KEX3_9POAL</name>
<feature type="region of interest" description="Disordered" evidence="6">
    <location>
        <begin position="404"/>
        <end position="434"/>
    </location>
</feature>
<dbReference type="OrthoDB" id="670616at2759"/>
<organism evidence="9 10">
    <name type="scientific">Digitaria exilis</name>
    <dbReference type="NCBI Taxonomy" id="1010633"/>
    <lineage>
        <taxon>Eukaryota</taxon>
        <taxon>Viridiplantae</taxon>
        <taxon>Streptophyta</taxon>
        <taxon>Embryophyta</taxon>
        <taxon>Tracheophyta</taxon>
        <taxon>Spermatophyta</taxon>
        <taxon>Magnoliopsida</taxon>
        <taxon>Liliopsida</taxon>
        <taxon>Poales</taxon>
        <taxon>Poaceae</taxon>
        <taxon>PACMAD clade</taxon>
        <taxon>Panicoideae</taxon>
        <taxon>Panicodae</taxon>
        <taxon>Paniceae</taxon>
        <taxon>Anthephorinae</taxon>
        <taxon>Digitaria</taxon>
    </lineage>
</organism>
<reference evidence="9" key="1">
    <citation type="submission" date="2020-07" db="EMBL/GenBank/DDBJ databases">
        <title>Genome sequence and genetic diversity analysis of an under-domesticated orphan crop, white fonio (Digitaria exilis).</title>
        <authorList>
            <person name="Bennetzen J.L."/>
            <person name="Chen S."/>
            <person name="Ma X."/>
            <person name="Wang X."/>
            <person name="Yssel A.E.J."/>
            <person name="Chaluvadi S.R."/>
            <person name="Johnson M."/>
            <person name="Gangashetty P."/>
            <person name="Hamidou F."/>
            <person name="Sanogo M.D."/>
            <person name="Zwaenepoel A."/>
            <person name="Wallace J."/>
            <person name="Van De Peer Y."/>
            <person name="Van Deynze A."/>
        </authorList>
    </citation>
    <scope>NUCLEOTIDE SEQUENCE</scope>
    <source>
        <tissue evidence="9">Leaves</tissue>
    </source>
</reference>
<dbReference type="AlphaFoldDB" id="A0A835KEX3"/>
<evidence type="ECO:0000259" key="7">
    <source>
        <dbReference type="Pfam" id="PF18052"/>
    </source>
</evidence>
<dbReference type="Pfam" id="PF25019">
    <property type="entry name" value="LRR_R13L1-DRL21"/>
    <property type="match status" value="1"/>
</dbReference>
<dbReference type="InterPro" id="IPR041118">
    <property type="entry name" value="Rx_N"/>
</dbReference>
<comment type="caution">
    <text evidence="9">The sequence shown here is derived from an EMBL/GenBank/DDBJ whole genome shotgun (WGS) entry which is preliminary data.</text>
</comment>
<proteinExistence type="inferred from homology"/>
<evidence type="ECO:0000256" key="4">
    <source>
        <dbReference type="ARBA" id="ARBA00022741"/>
    </source>
</evidence>
<dbReference type="InterPro" id="IPR056789">
    <property type="entry name" value="LRR_R13L1-DRL21"/>
</dbReference>
<dbReference type="SUPFAM" id="SSF52058">
    <property type="entry name" value="L domain-like"/>
    <property type="match status" value="1"/>
</dbReference>
<dbReference type="Pfam" id="PF18052">
    <property type="entry name" value="Rx_N"/>
    <property type="match status" value="1"/>
</dbReference>
<dbReference type="PANTHER" id="PTHR47186">
    <property type="entry name" value="LEUCINE-RICH REPEAT-CONTAINING PROTEIN 57"/>
    <property type="match status" value="1"/>
</dbReference>
<evidence type="ECO:0000256" key="5">
    <source>
        <dbReference type="ARBA" id="ARBA00022821"/>
    </source>
</evidence>
<dbReference type="Gene3D" id="1.20.5.4130">
    <property type="match status" value="1"/>
</dbReference>
<evidence type="ECO:0000259" key="8">
    <source>
        <dbReference type="Pfam" id="PF25019"/>
    </source>
</evidence>
<evidence type="ECO:0000256" key="6">
    <source>
        <dbReference type="SAM" id="MobiDB-lite"/>
    </source>
</evidence>